<sequence length="94" mass="10722">MYVIDLHNNKDIYFTIGENKHQIFACLPLKRQITVSKKAPVNLELEGFKSEKLNEPKISLYLTNGLENELSAHLYDHREAFASDKEPLGAIIGH</sequence>
<gene>
    <name evidence="1" type="ORF">O181_096993</name>
</gene>
<name>A0A9Q3J821_9BASI</name>
<dbReference type="AlphaFoldDB" id="A0A9Q3J821"/>
<reference evidence="1" key="1">
    <citation type="submission" date="2021-03" db="EMBL/GenBank/DDBJ databases">
        <title>Draft genome sequence of rust myrtle Austropuccinia psidii MF-1, a brazilian biotype.</title>
        <authorList>
            <person name="Quecine M.C."/>
            <person name="Pachon D.M.R."/>
            <person name="Bonatelli M.L."/>
            <person name="Correr F.H."/>
            <person name="Franceschini L.M."/>
            <person name="Leite T.F."/>
            <person name="Margarido G.R.A."/>
            <person name="Almeida C.A."/>
            <person name="Ferrarezi J.A."/>
            <person name="Labate C.A."/>
        </authorList>
    </citation>
    <scope>NUCLEOTIDE SEQUENCE</scope>
    <source>
        <strain evidence="1">MF-1</strain>
    </source>
</reference>
<evidence type="ECO:0000313" key="1">
    <source>
        <dbReference type="EMBL" id="MBW0557278.1"/>
    </source>
</evidence>
<comment type="caution">
    <text evidence="1">The sequence shown here is derived from an EMBL/GenBank/DDBJ whole genome shotgun (WGS) entry which is preliminary data.</text>
</comment>
<accession>A0A9Q3J821</accession>
<keyword evidence="2" id="KW-1185">Reference proteome</keyword>
<dbReference type="EMBL" id="AVOT02065074">
    <property type="protein sequence ID" value="MBW0557278.1"/>
    <property type="molecule type" value="Genomic_DNA"/>
</dbReference>
<protein>
    <submittedName>
        <fullName evidence="1">Uncharacterized protein</fullName>
    </submittedName>
</protein>
<dbReference type="Proteomes" id="UP000765509">
    <property type="component" value="Unassembled WGS sequence"/>
</dbReference>
<organism evidence="1 2">
    <name type="scientific">Austropuccinia psidii MF-1</name>
    <dbReference type="NCBI Taxonomy" id="1389203"/>
    <lineage>
        <taxon>Eukaryota</taxon>
        <taxon>Fungi</taxon>
        <taxon>Dikarya</taxon>
        <taxon>Basidiomycota</taxon>
        <taxon>Pucciniomycotina</taxon>
        <taxon>Pucciniomycetes</taxon>
        <taxon>Pucciniales</taxon>
        <taxon>Sphaerophragmiaceae</taxon>
        <taxon>Austropuccinia</taxon>
    </lineage>
</organism>
<proteinExistence type="predicted"/>
<evidence type="ECO:0000313" key="2">
    <source>
        <dbReference type="Proteomes" id="UP000765509"/>
    </source>
</evidence>